<evidence type="ECO:0000313" key="2">
    <source>
        <dbReference type="EMBL" id="CAF4205972.1"/>
    </source>
</evidence>
<comment type="caution">
    <text evidence="3">The sequence shown here is derived from an EMBL/GenBank/DDBJ whole genome shotgun (WGS) entry which is preliminary data.</text>
</comment>
<evidence type="ECO:0000256" key="1">
    <source>
        <dbReference type="SAM" id="MobiDB-lite"/>
    </source>
</evidence>
<evidence type="ECO:0000313" key="5">
    <source>
        <dbReference type="Proteomes" id="UP000663866"/>
    </source>
</evidence>
<dbReference type="AlphaFoldDB" id="A0A820G3C1"/>
<dbReference type="EMBL" id="CAJOBF010009156">
    <property type="protein sequence ID" value="CAF4269766.1"/>
    <property type="molecule type" value="Genomic_DNA"/>
</dbReference>
<feature type="compositionally biased region" description="Pro residues" evidence="1">
    <location>
        <begin position="77"/>
        <end position="89"/>
    </location>
</feature>
<name>A0A820G3C1_9BILA</name>
<keyword evidence="5" id="KW-1185">Reference proteome</keyword>
<evidence type="ECO:0000313" key="4">
    <source>
        <dbReference type="Proteomes" id="UP000663842"/>
    </source>
</evidence>
<sequence length="165" mass="18936">MTSSTFGAALTNIDTDTHTHVRLDHETIEGQDGRPGKYLELRPSADIAVRQRDERVIIMEDQHCENRLNSSFMGKIPRPPSGCPAPRPAPRISRRRHQSYNPRLVGDLEKEPKQLLQPITGYEHYPLVSLEEACEPLVSFIEDIERYAWIAKQNSRSYSLITSYY</sequence>
<dbReference type="EMBL" id="CAJOBG010007070">
    <property type="protein sequence ID" value="CAF4205972.1"/>
    <property type="molecule type" value="Genomic_DNA"/>
</dbReference>
<accession>A0A820G3C1</accession>
<protein>
    <submittedName>
        <fullName evidence="3">Uncharacterized protein</fullName>
    </submittedName>
</protein>
<dbReference type="Proteomes" id="UP000663866">
    <property type="component" value="Unassembled WGS sequence"/>
</dbReference>
<reference evidence="3" key="1">
    <citation type="submission" date="2021-02" db="EMBL/GenBank/DDBJ databases">
        <authorList>
            <person name="Nowell W R."/>
        </authorList>
    </citation>
    <scope>NUCLEOTIDE SEQUENCE</scope>
</reference>
<gene>
    <name evidence="2" type="ORF">OVN521_LOCUS26651</name>
    <name evidence="3" type="ORF">UXM345_LOCUS31742</name>
</gene>
<evidence type="ECO:0000313" key="3">
    <source>
        <dbReference type="EMBL" id="CAF4269766.1"/>
    </source>
</evidence>
<proteinExistence type="predicted"/>
<feature type="region of interest" description="Disordered" evidence="1">
    <location>
        <begin position="71"/>
        <end position="92"/>
    </location>
</feature>
<organism evidence="3 4">
    <name type="scientific">Rotaria magnacalcarata</name>
    <dbReference type="NCBI Taxonomy" id="392030"/>
    <lineage>
        <taxon>Eukaryota</taxon>
        <taxon>Metazoa</taxon>
        <taxon>Spiralia</taxon>
        <taxon>Gnathifera</taxon>
        <taxon>Rotifera</taxon>
        <taxon>Eurotatoria</taxon>
        <taxon>Bdelloidea</taxon>
        <taxon>Philodinida</taxon>
        <taxon>Philodinidae</taxon>
        <taxon>Rotaria</taxon>
    </lineage>
</organism>
<dbReference type="Proteomes" id="UP000663842">
    <property type="component" value="Unassembled WGS sequence"/>
</dbReference>